<sequence length="403" mass="43972">MQQIIKSVSIALQNIKANPLHTFLSTLGIIIGVASLVAILALGDGLEQTGREQIETTTSVQMMSVTPRTVDLVNDVRVPRDTVYEFGIAEARAIEEIVSEWGYTELLAQSSRLATLQDSSLAIYIQATLDNVPHFTESEINGRYFNRAEVESAARKAVLTAPLARKWSPDSELLIGETITFEGTTFEIIGILEEESRGAQVMIPMSTYRPVVKGSNPANLVFKSRKVEDIPQMRAEVEAWLDQNYTEGTEAFSVFTYEGRVEQLSQGILVFKLVMGAITGISVLVGGIGIMNVLLISVTERTREIGIRKATGARKKDIVMQFISESVTISIVGCIIGWVVGVLGVFGLVELINRFTDFGFQAALSVDTVGVVLIVAIIVGMVFGTYPAWKAANLTPVDAIRHE</sequence>
<dbReference type="AlphaFoldDB" id="A0A9X2L521"/>
<protein>
    <submittedName>
        <fullName evidence="10">ABC transporter permease</fullName>
    </submittedName>
</protein>
<feature type="transmembrane region" description="Helical" evidence="7">
    <location>
        <begin position="20"/>
        <end position="43"/>
    </location>
</feature>
<dbReference type="Pfam" id="PF02687">
    <property type="entry name" value="FtsX"/>
    <property type="match status" value="1"/>
</dbReference>
<evidence type="ECO:0000256" key="3">
    <source>
        <dbReference type="ARBA" id="ARBA00022692"/>
    </source>
</evidence>
<dbReference type="InterPro" id="IPR025857">
    <property type="entry name" value="MacB_PCD"/>
</dbReference>
<dbReference type="GO" id="GO:0022857">
    <property type="term" value="F:transmembrane transporter activity"/>
    <property type="evidence" value="ECO:0007669"/>
    <property type="project" value="TreeGrafter"/>
</dbReference>
<evidence type="ECO:0000256" key="5">
    <source>
        <dbReference type="ARBA" id="ARBA00023136"/>
    </source>
</evidence>
<dbReference type="PANTHER" id="PTHR30572:SF4">
    <property type="entry name" value="ABC TRANSPORTER PERMEASE YTRF"/>
    <property type="match status" value="1"/>
</dbReference>
<keyword evidence="4 7" id="KW-1133">Transmembrane helix</keyword>
<keyword evidence="5 7" id="KW-0472">Membrane</keyword>
<comment type="similarity">
    <text evidence="6">Belongs to the ABC-4 integral membrane protein family.</text>
</comment>
<dbReference type="GO" id="GO:0005886">
    <property type="term" value="C:plasma membrane"/>
    <property type="evidence" value="ECO:0007669"/>
    <property type="project" value="UniProtKB-SubCell"/>
</dbReference>
<keyword evidence="11" id="KW-1185">Reference proteome</keyword>
<accession>A0A9X2L521</accession>
<keyword evidence="3 7" id="KW-0812">Transmembrane</keyword>
<gene>
    <name evidence="10" type="ORF">NM125_13010</name>
</gene>
<dbReference type="Pfam" id="PF12704">
    <property type="entry name" value="MacB_PCD"/>
    <property type="match status" value="1"/>
</dbReference>
<evidence type="ECO:0000259" key="8">
    <source>
        <dbReference type="Pfam" id="PF02687"/>
    </source>
</evidence>
<dbReference type="RefSeq" id="WP_255135390.1">
    <property type="nucleotide sequence ID" value="NZ_JANDBC010000003.1"/>
</dbReference>
<evidence type="ECO:0000313" key="11">
    <source>
        <dbReference type="Proteomes" id="UP001139125"/>
    </source>
</evidence>
<feature type="transmembrane region" description="Helical" evidence="7">
    <location>
        <begin position="273"/>
        <end position="298"/>
    </location>
</feature>
<dbReference type="Proteomes" id="UP001139125">
    <property type="component" value="Unassembled WGS sequence"/>
</dbReference>
<proteinExistence type="inferred from homology"/>
<evidence type="ECO:0000256" key="7">
    <source>
        <dbReference type="SAM" id="Phobius"/>
    </source>
</evidence>
<dbReference type="EMBL" id="JANDBC010000003">
    <property type="protein sequence ID" value="MCP9292500.1"/>
    <property type="molecule type" value="Genomic_DNA"/>
</dbReference>
<evidence type="ECO:0000256" key="1">
    <source>
        <dbReference type="ARBA" id="ARBA00004651"/>
    </source>
</evidence>
<evidence type="ECO:0000313" key="10">
    <source>
        <dbReference type="EMBL" id="MCP9292500.1"/>
    </source>
</evidence>
<dbReference type="InterPro" id="IPR003838">
    <property type="entry name" value="ABC3_permease_C"/>
</dbReference>
<dbReference type="InterPro" id="IPR050250">
    <property type="entry name" value="Macrolide_Exporter_MacB"/>
</dbReference>
<evidence type="ECO:0000256" key="4">
    <source>
        <dbReference type="ARBA" id="ARBA00022989"/>
    </source>
</evidence>
<keyword evidence="2" id="KW-1003">Cell membrane</keyword>
<feature type="domain" description="MacB-like periplasmic core" evidence="9">
    <location>
        <begin position="22"/>
        <end position="239"/>
    </location>
</feature>
<feature type="transmembrane region" description="Helical" evidence="7">
    <location>
        <begin position="319"/>
        <end position="349"/>
    </location>
</feature>
<reference evidence="10" key="1">
    <citation type="submission" date="2022-06" db="EMBL/GenBank/DDBJ databases">
        <title>Gracilimonas sp. CAU 1638 isolated from sea sediment.</title>
        <authorList>
            <person name="Kim W."/>
        </authorList>
    </citation>
    <scope>NUCLEOTIDE SEQUENCE</scope>
    <source>
        <strain evidence="10">CAU 1638</strain>
    </source>
</reference>
<evidence type="ECO:0000256" key="2">
    <source>
        <dbReference type="ARBA" id="ARBA00022475"/>
    </source>
</evidence>
<dbReference type="PANTHER" id="PTHR30572">
    <property type="entry name" value="MEMBRANE COMPONENT OF TRANSPORTER-RELATED"/>
    <property type="match status" value="1"/>
</dbReference>
<evidence type="ECO:0000259" key="9">
    <source>
        <dbReference type="Pfam" id="PF12704"/>
    </source>
</evidence>
<feature type="transmembrane region" description="Helical" evidence="7">
    <location>
        <begin position="369"/>
        <end position="389"/>
    </location>
</feature>
<evidence type="ECO:0000256" key="6">
    <source>
        <dbReference type="ARBA" id="ARBA00038076"/>
    </source>
</evidence>
<organism evidence="10 11">
    <name type="scientific">Gracilimonas sediminicola</name>
    <dbReference type="NCBI Taxonomy" id="2952158"/>
    <lineage>
        <taxon>Bacteria</taxon>
        <taxon>Pseudomonadati</taxon>
        <taxon>Balneolota</taxon>
        <taxon>Balneolia</taxon>
        <taxon>Balneolales</taxon>
        <taxon>Balneolaceae</taxon>
        <taxon>Gracilimonas</taxon>
    </lineage>
</organism>
<comment type="caution">
    <text evidence="10">The sequence shown here is derived from an EMBL/GenBank/DDBJ whole genome shotgun (WGS) entry which is preliminary data.</text>
</comment>
<feature type="domain" description="ABC3 transporter permease C-terminal" evidence="8">
    <location>
        <begin position="278"/>
        <end position="396"/>
    </location>
</feature>
<comment type="subcellular location">
    <subcellularLocation>
        <location evidence="1">Cell membrane</location>
        <topology evidence="1">Multi-pass membrane protein</topology>
    </subcellularLocation>
</comment>
<name>A0A9X2L521_9BACT</name>